<sequence length="117" mass="13061">MAGGIEWYNDFTPDIRELLSLLPFRVEVLGEEIQRSVPPEDDGDWLYRKIHADAVSEAISSIPVKTCQAFVRHMMDIIRTSLAVTKVVLIQPPVDCSFDRASSVPINTPPAGVEPRQ</sequence>
<gene>
    <name evidence="1" type="ORF">PXEA_LOCUS11772</name>
</gene>
<accession>A0A448WRF5</accession>
<name>A0A448WRF5_9PLAT</name>
<dbReference type="EMBL" id="CAAALY010036543">
    <property type="protein sequence ID" value="VEL18332.1"/>
    <property type="molecule type" value="Genomic_DNA"/>
</dbReference>
<comment type="caution">
    <text evidence="1">The sequence shown here is derived from an EMBL/GenBank/DDBJ whole genome shotgun (WGS) entry which is preliminary data.</text>
</comment>
<keyword evidence="2" id="KW-1185">Reference proteome</keyword>
<proteinExistence type="predicted"/>
<dbReference type="AlphaFoldDB" id="A0A448WRF5"/>
<evidence type="ECO:0000313" key="1">
    <source>
        <dbReference type="EMBL" id="VEL18332.1"/>
    </source>
</evidence>
<organism evidence="1 2">
    <name type="scientific">Protopolystoma xenopodis</name>
    <dbReference type="NCBI Taxonomy" id="117903"/>
    <lineage>
        <taxon>Eukaryota</taxon>
        <taxon>Metazoa</taxon>
        <taxon>Spiralia</taxon>
        <taxon>Lophotrochozoa</taxon>
        <taxon>Platyhelminthes</taxon>
        <taxon>Monogenea</taxon>
        <taxon>Polyopisthocotylea</taxon>
        <taxon>Polystomatidea</taxon>
        <taxon>Polystomatidae</taxon>
        <taxon>Protopolystoma</taxon>
    </lineage>
</organism>
<dbReference type="Proteomes" id="UP000784294">
    <property type="component" value="Unassembled WGS sequence"/>
</dbReference>
<reference evidence="1" key="1">
    <citation type="submission" date="2018-11" db="EMBL/GenBank/DDBJ databases">
        <authorList>
            <consortium name="Pathogen Informatics"/>
        </authorList>
    </citation>
    <scope>NUCLEOTIDE SEQUENCE</scope>
</reference>
<evidence type="ECO:0000313" key="2">
    <source>
        <dbReference type="Proteomes" id="UP000784294"/>
    </source>
</evidence>
<protein>
    <submittedName>
        <fullName evidence="1">Uncharacterized protein</fullName>
    </submittedName>
</protein>